<dbReference type="AlphaFoldDB" id="A0A6J3PQS6"/>
<feature type="compositionally biased region" description="Pro residues" evidence="1">
    <location>
        <begin position="31"/>
        <end position="43"/>
    </location>
</feature>
<gene>
    <name evidence="3" type="primary">LOC117307541</name>
</gene>
<feature type="compositionally biased region" description="Polar residues" evidence="1">
    <location>
        <begin position="78"/>
        <end position="92"/>
    </location>
</feature>
<dbReference type="Proteomes" id="UP000245320">
    <property type="component" value="Chromosome 12"/>
</dbReference>
<feature type="region of interest" description="Disordered" evidence="1">
    <location>
        <begin position="1"/>
        <end position="51"/>
    </location>
</feature>
<dbReference type="RefSeq" id="XP_033692524.1">
    <property type="nucleotide sequence ID" value="XM_033836633.1"/>
</dbReference>
<dbReference type="InParanoid" id="A0A6J3PQS6"/>
<proteinExistence type="predicted"/>
<reference evidence="3" key="1">
    <citation type="submission" date="2025-08" db="UniProtKB">
        <authorList>
            <consortium name="RefSeq"/>
        </authorList>
    </citation>
    <scope>IDENTIFICATION</scope>
    <source>
        <tissue evidence="3">Spleen</tissue>
    </source>
</reference>
<organism evidence="2 3">
    <name type="scientific">Tursiops truncatus</name>
    <name type="common">Atlantic bottle-nosed dolphin</name>
    <name type="synonym">Delphinus truncatus</name>
    <dbReference type="NCBI Taxonomy" id="9739"/>
    <lineage>
        <taxon>Eukaryota</taxon>
        <taxon>Metazoa</taxon>
        <taxon>Chordata</taxon>
        <taxon>Craniata</taxon>
        <taxon>Vertebrata</taxon>
        <taxon>Euteleostomi</taxon>
        <taxon>Mammalia</taxon>
        <taxon>Eutheria</taxon>
        <taxon>Laurasiatheria</taxon>
        <taxon>Artiodactyla</taxon>
        <taxon>Whippomorpha</taxon>
        <taxon>Cetacea</taxon>
        <taxon>Odontoceti</taxon>
        <taxon>Delphinidae</taxon>
        <taxon>Tursiops</taxon>
    </lineage>
</organism>
<sequence>MPERKVSAPGQTSHSPRSFPPPSPQTTCLPGSPPPARTSPPGPGEDEREVSCYKSIFISQNPLGLSGGAYSWRPQARAPSSPSDPRAFQSSPKGRGEASNKATAEPGPALLSCQRAGRGPGAAFSATSPPLTSARPPARRLPRQLPVPPESRGLLGSELRADSPRTPAPGPTSAAGKNQSGGRGRAGLPEWLLRPRGQPRRTSVGGLNKGGEGGVCAAHLPLVETDEECARKGTKPLVNLVEFVLIRALMAVTG</sequence>
<evidence type="ECO:0000313" key="3">
    <source>
        <dbReference type="RefSeq" id="XP_033692524.1"/>
    </source>
</evidence>
<feature type="region of interest" description="Disordered" evidence="1">
    <location>
        <begin position="64"/>
        <end position="211"/>
    </location>
</feature>
<keyword evidence="2" id="KW-1185">Reference proteome</keyword>
<protein>
    <submittedName>
        <fullName evidence="3">Proline-rich receptor-like protein kinase PERK11</fullName>
    </submittedName>
</protein>
<feature type="compositionally biased region" description="Low complexity" evidence="1">
    <location>
        <begin position="125"/>
        <end position="136"/>
    </location>
</feature>
<evidence type="ECO:0000313" key="2">
    <source>
        <dbReference type="Proteomes" id="UP000245320"/>
    </source>
</evidence>
<accession>A0A6J3PQS6</accession>
<name>A0A6J3PQS6_TURTR</name>
<evidence type="ECO:0000256" key="1">
    <source>
        <dbReference type="SAM" id="MobiDB-lite"/>
    </source>
</evidence>